<keyword evidence="6" id="KW-0843">Virulence</keyword>
<evidence type="ECO:0000256" key="3">
    <source>
        <dbReference type="ARBA" id="ARBA00022525"/>
    </source>
</evidence>
<gene>
    <name evidence="8" type="ORF">HNP73_000354</name>
</gene>
<dbReference type="GO" id="GO:0016020">
    <property type="term" value="C:membrane"/>
    <property type="evidence" value="ECO:0007669"/>
    <property type="project" value="UniProtKB-SubCell"/>
</dbReference>
<dbReference type="PANTHER" id="PTHR38340">
    <property type="entry name" value="S-LAYER PROTEIN"/>
    <property type="match status" value="1"/>
</dbReference>
<evidence type="ECO:0000256" key="1">
    <source>
        <dbReference type="ARBA" id="ARBA00004370"/>
    </source>
</evidence>
<evidence type="ECO:0000256" key="6">
    <source>
        <dbReference type="ARBA" id="ARBA00023026"/>
    </source>
</evidence>
<evidence type="ECO:0000313" key="9">
    <source>
        <dbReference type="Proteomes" id="UP000549457"/>
    </source>
</evidence>
<dbReference type="GO" id="GO:0005509">
    <property type="term" value="F:calcium ion binding"/>
    <property type="evidence" value="ECO:0007669"/>
    <property type="project" value="InterPro"/>
</dbReference>
<dbReference type="InterPro" id="IPR011049">
    <property type="entry name" value="Serralysin-like_metalloprot_C"/>
</dbReference>
<dbReference type="InterPro" id="IPR001343">
    <property type="entry name" value="Hemolysn_Ca-bd"/>
</dbReference>
<evidence type="ECO:0000313" key="8">
    <source>
        <dbReference type="EMBL" id="MBB5220433.1"/>
    </source>
</evidence>
<dbReference type="PRINTS" id="PR01488">
    <property type="entry name" value="RTXTOXINA"/>
</dbReference>
<dbReference type="Proteomes" id="UP000549457">
    <property type="component" value="Unassembled WGS sequence"/>
</dbReference>
<accession>A0A840SLU9</accession>
<evidence type="ECO:0000256" key="7">
    <source>
        <dbReference type="ARBA" id="ARBA00023136"/>
    </source>
</evidence>
<reference evidence="8 9" key="1">
    <citation type="submission" date="2020-08" db="EMBL/GenBank/DDBJ databases">
        <title>Genomic Encyclopedia of Type Strains, Phase IV (KMG-IV): sequencing the most valuable type-strain genomes for metagenomic binning, comparative biology and taxonomic classification.</title>
        <authorList>
            <person name="Goeker M."/>
        </authorList>
    </citation>
    <scope>NUCLEOTIDE SEQUENCE [LARGE SCALE GENOMIC DNA]</scope>
    <source>
        <strain evidence="8 9">DSM 101730</strain>
    </source>
</reference>
<evidence type="ECO:0000256" key="5">
    <source>
        <dbReference type="ARBA" id="ARBA00022737"/>
    </source>
</evidence>
<comment type="subcellular location">
    <subcellularLocation>
        <location evidence="1">Membrane</location>
    </subcellularLocation>
    <subcellularLocation>
        <location evidence="2">Secreted</location>
    </subcellularLocation>
</comment>
<dbReference type="PRINTS" id="PR00313">
    <property type="entry name" value="CABNDNGRPT"/>
</dbReference>
<organism evidence="8 9">
    <name type="scientific">Amaricoccus macauensis</name>
    <dbReference type="NCBI Taxonomy" id="57001"/>
    <lineage>
        <taxon>Bacteria</taxon>
        <taxon>Pseudomonadati</taxon>
        <taxon>Pseudomonadota</taxon>
        <taxon>Alphaproteobacteria</taxon>
        <taxon>Rhodobacterales</taxon>
        <taxon>Paracoccaceae</taxon>
        <taxon>Amaricoccus</taxon>
    </lineage>
</organism>
<dbReference type="PROSITE" id="PS00330">
    <property type="entry name" value="HEMOLYSIN_CALCIUM"/>
    <property type="match status" value="3"/>
</dbReference>
<dbReference type="AlphaFoldDB" id="A0A840SLU9"/>
<keyword evidence="4" id="KW-0800">Toxin</keyword>
<sequence>MANYVLTTGNDNFAGTPGTDSFDGISSDGTPGESGGIDVLSGGAGNDDFFLASRYGDGGTIDGGADFDRVYLSGDSFGNIAFSNVEQLFVESSEVALQLGQLTAFSSLTLVPGGNIYLTGAGGTINFAGMVTGTTGIRISASTLTSGHTVTGTDQADSFTNTRYNDVVYGNGGDDRFVGVYQDTLSGGTDQLYGGGGADTFEVRRQNGTIDGGAGTDTVIAQAFQLYPWSPYRGPGDLGDLSFTNVEKLVINSWSVTFATVGQLNSFAQITGGDDTGQIMFRLQGSGGTIDFSSKLALANERVWVYAANATSAVNVSGTANADTLAGSEHADTLKGGLGDDELGGGDGTNDGTDLMNGGVGNDEYTADLTDKLIDSGGIDTIFSAGTFDLRRSARLQGDFENLTLYNGIAGGWDSNGYGNALANVLTGTNGSNVLDGRGGADQMIGREGDDTYVVDTIGDKVVEPETGNGGHDTVQSRISFDFTNPDQAIGGIEDLVLTGTGAIRGAGNALDNAITGNTGANLLDGRGGADTMTGGAGNDRYVVDNVGDQVVESAGQGIDRVSSTITFSLESAQVEHLTLQGSADINGTGNDFANALNGNSGANVLVGNGGDDSLSGGLGNDTLDGGDGADVLNGGAGNDFLNGGLGADILIGGAGQDIFRFNTALGTTDTLTGFKAADDTIEIDNAIMTALTTTGALASGNFAANASGTAQDADDFIVYNKTTGVVSYDADGNGAGGAVAFAALTGALTLTSADFLVI</sequence>
<keyword evidence="5" id="KW-0677">Repeat</keyword>
<keyword evidence="9" id="KW-1185">Reference proteome</keyword>
<dbReference type="InterPro" id="IPR050557">
    <property type="entry name" value="RTX_toxin/Mannuronan_C5-epim"/>
</dbReference>
<comment type="caution">
    <text evidence="8">The sequence shown here is derived from an EMBL/GenBank/DDBJ whole genome shotgun (WGS) entry which is preliminary data.</text>
</comment>
<dbReference type="SUPFAM" id="SSF51120">
    <property type="entry name" value="beta-Roll"/>
    <property type="match status" value="4"/>
</dbReference>
<proteinExistence type="predicted"/>
<evidence type="ECO:0000256" key="4">
    <source>
        <dbReference type="ARBA" id="ARBA00022656"/>
    </source>
</evidence>
<dbReference type="EMBL" id="JACHFM010000001">
    <property type="protein sequence ID" value="MBB5220433.1"/>
    <property type="molecule type" value="Genomic_DNA"/>
</dbReference>
<keyword evidence="3" id="KW-0964">Secreted</keyword>
<dbReference type="GO" id="GO:0005576">
    <property type="term" value="C:extracellular region"/>
    <property type="evidence" value="ECO:0007669"/>
    <property type="project" value="UniProtKB-SubCell"/>
</dbReference>
<dbReference type="Pfam" id="PF00353">
    <property type="entry name" value="HemolysinCabind"/>
    <property type="match status" value="8"/>
</dbReference>
<dbReference type="GO" id="GO:0090729">
    <property type="term" value="F:toxin activity"/>
    <property type="evidence" value="ECO:0007669"/>
    <property type="project" value="UniProtKB-KW"/>
</dbReference>
<dbReference type="Gene3D" id="2.150.10.10">
    <property type="entry name" value="Serralysin-like metalloprotease, C-terminal"/>
    <property type="match status" value="5"/>
</dbReference>
<dbReference type="InterPro" id="IPR018511">
    <property type="entry name" value="Hemolysin-typ_Ca-bd_CS"/>
</dbReference>
<dbReference type="RefSeq" id="WP_184146518.1">
    <property type="nucleotide sequence ID" value="NZ_JACHFM010000001.1"/>
</dbReference>
<name>A0A840SLU9_9RHOB</name>
<evidence type="ECO:0000256" key="2">
    <source>
        <dbReference type="ARBA" id="ARBA00004613"/>
    </source>
</evidence>
<dbReference type="InterPro" id="IPR003995">
    <property type="entry name" value="RTX_toxin_determinant-A"/>
</dbReference>
<keyword evidence="7" id="KW-0472">Membrane</keyword>
<protein>
    <submittedName>
        <fullName evidence="8">Ca2+-binding RTX toxin-like protein</fullName>
    </submittedName>
</protein>
<dbReference type="PANTHER" id="PTHR38340:SF1">
    <property type="entry name" value="S-LAYER PROTEIN"/>
    <property type="match status" value="1"/>
</dbReference>